<reference evidence="3 4" key="1">
    <citation type="journal article" date="2016" name="Nat. Commun.">
        <title>Thousands of microbial genomes shed light on interconnected biogeochemical processes in an aquifer system.</title>
        <authorList>
            <person name="Anantharaman K."/>
            <person name="Brown C.T."/>
            <person name="Hug L.A."/>
            <person name="Sharon I."/>
            <person name="Castelle C.J."/>
            <person name="Probst A.J."/>
            <person name="Thomas B.C."/>
            <person name="Singh A."/>
            <person name="Wilkins M.J."/>
            <person name="Karaoz U."/>
            <person name="Brodie E.L."/>
            <person name="Williams K.H."/>
            <person name="Hubbard S.S."/>
            <person name="Banfield J.F."/>
        </authorList>
    </citation>
    <scope>NUCLEOTIDE SEQUENCE [LARGE SCALE GENOMIC DNA]</scope>
</reference>
<feature type="transmembrane region" description="Helical" evidence="1">
    <location>
        <begin position="148"/>
        <end position="169"/>
    </location>
</feature>
<evidence type="ECO:0000259" key="2">
    <source>
        <dbReference type="Pfam" id="PF00892"/>
    </source>
</evidence>
<feature type="transmembrane region" description="Helical" evidence="1">
    <location>
        <begin position="216"/>
        <end position="234"/>
    </location>
</feature>
<proteinExistence type="predicted"/>
<organism evidence="3 4">
    <name type="scientific">Candidatus Nealsonbacteria bacterium RBG_13_36_15</name>
    <dbReference type="NCBI Taxonomy" id="1801660"/>
    <lineage>
        <taxon>Bacteria</taxon>
        <taxon>Candidatus Nealsoniibacteriota</taxon>
    </lineage>
</organism>
<gene>
    <name evidence="3" type="ORF">A2Z78_01280</name>
</gene>
<feature type="transmembrane region" description="Helical" evidence="1">
    <location>
        <begin position="240"/>
        <end position="268"/>
    </location>
</feature>
<accession>A0A1G2DUP4</accession>
<evidence type="ECO:0000256" key="1">
    <source>
        <dbReference type="SAM" id="Phobius"/>
    </source>
</evidence>
<dbReference type="EMBL" id="MHLV01000029">
    <property type="protein sequence ID" value="OGZ17384.1"/>
    <property type="molecule type" value="Genomic_DNA"/>
</dbReference>
<dbReference type="GO" id="GO:0016020">
    <property type="term" value="C:membrane"/>
    <property type="evidence" value="ECO:0007669"/>
    <property type="project" value="InterPro"/>
</dbReference>
<evidence type="ECO:0000313" key="4">
    <source>
        <dbReference type="Proteomes" id="UP000176752"/>
    </source>
</evidence>
<feature type="transmembrane region" description="Helical" evidence="1">
    <location>
        <begin position="92"/>
        <end position="110"/>
    </location>
</feature>
<feature type="transmembrane region" description="Helical" evidence="1">
    <location>
        <begin position="116"/>
        <end position="136"/>
    </location>
</feature>
<name>A0A1G2DUP4_9BACT</name>
<sequence>MSWLIIAISAYFLFAIVALIDKYLLGGLMPSPKVYAFYVATFGILALILIPFGFWIPAPFQVFLALLAGVFHILAIFVYFNGIKNFDASRIVPAIGGLSPLFTFGLIYFFSGSKEALSLIEIIAFILLVLGSIFITREKTKEISLKSFQLSFLAAFFFALHFVLVKFVYLEQPFISGFIWTRIGAFLVAIALFFSKDVRTELFIKRKTLNIKTWRVFFPNEAASAVAFILQNWAIALAGIAYVAIISALAGVQYVFLLIFAVLLSLKFPQVLKEEISKKIILQKTFAILLIAVGLAIITFK</sequence>
<dbReference type="InterPro" id="IPR037185">
    <property type="entry name" value="EmrE-like"/>
</dbReference>
<dbReference type="SUPFAM" id="SSF103481">
    <property type="entry name" value="Multidrug resistance efflux transporter EmrE"/>
    <property type="match status" value="1"/>
</dbReference>
<feature type="transmembrane region" description="Helical" evidence="1">
    <location>
        <begin position="280"/>
        <end position="300"/>
    </location>
</feature>
<protein>
    <recommendedName>
        <fullName evidence="2">EamA domain-containing protein</fullName>
    </recommendedName>
</protein>
<keyword evidence="1" id="KW-0812">Transmembrane</keyword>
<feature type="transmembrane region" description="Helical" evidence="1">
    <location>
        <begin position="175"/>
        <end position="195"/>
    </location>
</feature>
<feature type="transmembrane region" description="Helical" evidence="1">
    <location>
        <begin position="6"/>
        <end position="25"/>
    </location>
</feature>
<feature type="domain" description="EamA" evidence="2">
    <location>
        <begin position="2"/>
        <end position="136"/>
    </location>
</feature>
<dbReference type="InterPro" id="IPR000620">
    <property type="entry name" value="EamA_dom"/>
</dbReference>
<dbReference type="Proteomes" id="UP000176752">
    <property type="component" value="Unassembled WGS sequence"/>
</dbReference>
<keyword evidence="1" id="KW-1133">Transmembrane helix</keyword>
<evidence type="ECO:0000313" key="3">
    <source>
        <dbReference type="EMBL" id="OGZ17384.1"/>
    </source>
</evidence>
<dbReference type="AlphaFoldDB" id="A0A1G2DUP4"/>
<keyword evidence="1" id="KW-0472">Membrane</keyword>
<comment type="caution">
    <text evidence="3">The sequence shown here is derived from an EMBL/GenBank/DDBJ whole genome shotgun (WGS) entry which is preliminary data.</text>
</comment>
<dbReference type="Pfam" id="PF00892">
    <property type="entry name" value="EamA"/>
    <property type="match status" value="1"/>
</dbReference>
<dbReference type="STRING" id="1801660.A2Z78_01280"/>
<feature type="transmembrane region" description="Helical" evidence="1">
    <location>
        <begin position="62"/>
        <end position="80"/>
    </location>
</feature>
<feature type="transmembrane region" description="Helical" evidence="1">
    <location>
        <begin position="37"/>
        <end position="56"/>
    </location>
</feature>